<dbReference type="Proteomes" id="UP000179221">
    <property type="component" value="Unassembled WGS sequence"/>
</dbReference>
<comment type="caution">
    <text evidence="2">The sequence shown here is derived from an EMBL/GenBank/DDBJ whole genome shotgun (WGS) entry which is preliminary data.</text>
</comment>
<feature type="region of interest" description="Disordered" evidence="1">
    <location>
        <begin position="89"/>
        <end position="154"/>
    </location>
</feature>
<evidence type="ECO:0000313" key="3">
    <source>
        <dbReference type="Proteomes" id="UP000179221"/>
    </source>
</evidence>
<protein>
    <submittedName>
        <fullName evidence="2">Uncharacterized protein</fullName>
    </submittedName>
</protein>
<evidence type="ECO:0000313" key="2">
    <source>
        <dbReference type="EMBL" id="OGM26938.1"/>
    </source>
</evidence>
<feature type="region of interest" description="Disordered" evidence="1">
    <location>
        <begin position="25"/>
        <end position="73"/>
    </location>
</feature>
<dbReference type="AlphaFoldDB" id="A0A1F7YK08"/>
<feature type="compositionally biased region" description="Basic and acidic residues" evidence="1">
    <location>
        <begin position="89"/>
        <end position="107"/>
    </location>
</feature>
<proteinExistence type="predicted"/>
<gene>
    <name evidence="2" type="ORF">A2628_05860</name>
</gene>
<reference evidence="2 3" key="1">
    <citation type="journal article" date="2016" name="Nat. Commun.">
        <title>Thousands of microbial genomes shed light on interconnected biogeochemical processes in an aquifer system.</title>
        <authorList>
            <person name="Anantharaman K."/>
            <person name="Brown C.T."/>
            <person name="Hug L.A."/>
            <person name="Sharon I."/>
            <person name="Castelle C.J."/>
            <person name="Probst A.J."/>
            <person name="Thomas B.C."/>
            <person name="Singh A."/>
            <person name="Wilkins M.J."/>
            <person name="Karaoz U."/>
            <person name="Brodie E.L."/>
            <person name="Williams K.H."/>
            <person name="Hubbard S.S."/>
            <person name="Banfield J.F."/>
        </authorList>
    </citation>
    <scope>NUCLEOTIDE SEQUENCE [LARGE SCALE GENOMIC DNA]</scope>
</reference>
<feature type="compositionally biased region" description="Basic and acidic residues" evidence="1">
    <location>
        <begin position="145"/>
        <end position="154"/>
    </location>
</feature>
<organism evidence="2 3">
    <name type="scientific">Candidatus Woesebacteria bacterium RIFCSPHIGHO2_01_FULL_40_22</name>
    <dbReference type="NCBI Taxonomy" id="1802499"/>
    <lineage>
        <taxon>Bacteria</taxon>
        <taxon>Candidatus Woeseibacteriota</taxon>
    </lineage>
</organism>
<accession>A0A1F7YK08</accession>
<evidence type="ECO:0000256" key="1">
    <source>
        <dbReference type="SAM" id="MobiDB-lite"/>
    </source>
</evidence>
<name>A0A1F7YK08_9BACT</name>
<dbReference type="EMBL" id="MGGL01000008">
    <property type="protein sequence ID" value="OGM26938.1"/>
    <property type="molecule type" value="Genomic_DNA"/>
</dbReference>
<sequence length="154" mass="17275">MTLFNKSKSQIQDLVKQVKKQVGEEVGELTEHTSKQITGGDVHPLPSDDQNKQSPVVEAMSQTSQPPLTDEEEAKLQIHFIDRTKKLEEEMDKFRKEREAREKEGQENKASSPTKPGEPMLKPLDMPKSKPTRGKMSGTPGHAESGAEVRRSKQ</sequence>